<organism evidence="1 2">
    <name type="scientific">Diploscapter pachys</name>
    <dbReference type="NCBI Taxonomy" id="2018661"/>
    <lineage>
        <taxon>Eukaryota</taxon>
        <taxon>Metazoa</taxon>
        <taxon>Ecdysozoa</taxon>
        <taxon>Nematoda</taxon>
        <taxon>Chromadorea</taxon>
        <taxon>Rhabditida</taxon>
        <taxon>Rhabditina</taxon>
        <taxon>Rhabditomorpha</taxon>
        <taxon>Rhabditoidea</taxon>
        <taxon>Rhabditidae</taxon>
        <taxon>Diploscapter</taxon>
    </lineage>
</organism>
<dbReference type="AlphaFoldDB" id="A0A2A2L690"/>
<protein>
    <submittedName>
        <fullName evidence="1">Uncharacterized protein</fullName>
    </submittedName>
</protein>
<evidence type="ECO:0000313" key="2">
    <source>
        <dbReference type="Proteomes" id="UP000218231"/>
    </source>
</evidence>
<accession>A0A2A2L690</accession>
<dbReference type="SUPFAM" id="SSF101898">
    <property type="entry name" value="NHL repeat"/>
    <property type="match status" value="1"/>
</dbReference>
<gene>
    <name evidence="1" type="ORF">WR25_04737</name>
</gene>
<dbReference type="STRING" id="2018661.A0A2A2L690"/>
<proteinExistence type="predicted"/>
<dbReference type="PANTHER" id="PTHR40326">
    <property type="entry name" value="PROTEIN CBG10816"/>
    <property type="match status" value="1"/>
</dbReference>
<reference evidence="1 2" key="1">
    <citation type="journal article" date="2017" name="Curr. Biol.">
        <title>Genome architecture and evolution of a unichromosomal asexual nematode.</title>
        <authorList>
            <person name="Fradin H."/>
            <person name="Zegar C."/>
            <person name="Gutwein M."/>
            <person name="Lucas J."/>
            <person name="Kovtun M."/>
            <person name="Corcoran D."/>
            <person name="Baugh L.R."/>
            <person name="Kiontke K."/>
            <person name="Gunsalus K."/>
            <person name="Fitch D.H."/>
            <person name="Piano F."/>
        </authorList>
    </citation>
    <scope>NUCLEOTIDE SEQUENCE [LARGE SCALE GENOMIC DNA]</scope>
    <source>
        <strain evidence="1">PF1309</strain>
    </source>
</reference>
<comment type="caution">
    <text evidence="1">The sequence shown here is derived from an EMBL/GenBank/DDBJ whole genome shotgun (WGS) entry which is preliminary data.</text>
</comment>
<dbReference type="EMBL" id="LIAE01007140">
    <property type="protein sequence ID" value="PAV81709.1"/>
    <property type="molecule type" value="Genomic_DNA"/>
</dbReference>
<sequence length="753" mass="83902">MVCVWYWKDDQQSDLWARDGYPASHCVGGDGSAESCKRKIKADGFHYDSRTVIDKILKRPTQVHLEPNPSVAMRNLPTLSQHLPHACNTNLDDNKRAAFKAMIEVKLKEEVPLDTFNSGDPATDLQLPLSASMMQPHNRTPRDDSDADTDDDHGEIFYEGESTNGKFRVKHAIKLKGCATPTRSALSIGLDEVTIGDGMSEVSSVGDLGVEDLHLVSDSNHHDDEDSMSICSSASDTTLFAPDNTSIKQEIVNGHQEQQQPRLQEEHSSTFPSQPIHLYDLRLANDNYGWETPNSRAPDEFINESFLAVPLERLQLQRPVSPSSDPFVFERHPRLDHHFNQMRIGRNALPLLFCSPPASPFRDNESAILGVSYQPNGQPVSAFSQQDGFVPLYTPSFNMRSAVPPPPPPTHSSYLFSDFSGFPGENLMAHRIALGPHSNADFLNYNIGILGLNKPLGCCFDAELQGGAWLIADSDNGRVVIISSMDITKYNGLENPAAICVVTPGKVSALLTDDSLGLIDHTAKTHDKFASGLRGACRGLVVSASGNIITMDRFRAVLRIYNPDVLGDWYKTVSLTFHPQVFPKLPSFMAAHEDRIVISDLGRQMLMMLQVDDSNIEDVKCQLVNTHIQPILNGVYSPGGFAFLFDSNLHFMYKLRLGIDMPYVSGFCVNYKGEVLFMGRKIGTGVVGQLMPDGELFERRSGWGVTRQSMQRMDRGDADVEWAEWDRDRIGMMDEEFYRHTDDDADIHMDMDF</sequence>
<dbReference type="Proteomes" id="UP000218231">
    <property type="component" value="Unassembled WGS sequence"/>
</dbReference>
<evidence type="ECO:0000313" key="1">
    <source>
        <dbReference type="EMBL" id="PAV81709.1"/>
    </source>
</evidence>
<dbReference type="PANTHER" id="PTHR40326:SF1">
    <property type="entry name" value="RING-TYPE DOMAIN-CONTAINING PROTEIN-RELATED"/>
    <property type="match status" value="1"/>
</dbReference>
<dbReference type="Gene3D" id="2.120.10.30">
    <property type="entry name" value="TolB, C-terminal domain"/>
    <property type="match status" value="1"/>
</dbReference>
<dbReference type="OrthoDB" id="5870165at2759"/>
<dbReference type="InterPro" id="IPR011042">
    <property type="entry name" value="6-blade_b-propeller_TolB-like"/>
</dbReference>
<keyword evidence="2" id="KW-1185">Reference proteome</keyword>
<name>A0A2A2L690_9BILA</name>